<dbReference type="Pfam" id="PF00890">
    <property type="entry name" value="FAD_binding_2"/>
    <property type="match status" value="1"/>
</dbReference>
<dbReference type="InterPro" id="IPR003953">
    <property type="entry name" value="FAD-dep_OxRdtase_2_FAD-bd"/>
</dbReference>
<evidence type="ECO:0000313" key="5">
    <source>
        <dbReference type="Proteomes" id="UP000543642"/>
    </source>
</evidence>
<dbReference type="GO" id="GO:0016491">
    <property type="term" value="F:oxidoreductase activity"/>
    <property type="evidence" value="ECO:0007669"/>
    <property type="project" value="UniProtKB-KW"/>
</dbReference>
<accession>A0A7W8H931</accession>
<organism evidence="4 5">
    <name type="scientific">Catenibacillus scindens</name>
    <dbReference type="NCBI Taxonomy" id="673271"/>
    <lineage>
        <taxon>Bacteria</taxon>
        <taxon>Bacillati</taxon>
        <taxon>Bacillota</taxon>
        <taxon>Clostridia</taxon>
        <taxon>Lachnospirales</taxon>
        <taxon>Lachnospiraceae</taxon>
        <taxon>Catenibacillus</taxon>
    </lineage>
</organism>
<comment type="caution">
    <text evidence="4">The sequence shown here is derived from an EMBL/GenBank/DDBJ whole genome shotgun (WGS) entry which is preliminary data.</text>
</comment>
<sequence length="113" mass="12219">MEKLENIGKIITTDVLVIGGGIGGLVAALRAREQGVDVLIADKANVGFAGMPSRAGNGVLTLKKDSDIDEYVEYLVKNLGVYLTDQEAQTQLASVNYEAHHKVMDWGGKDHHR</sequence>
<gene>
    <name evidence="4" type="ORF">HNP82_001254</name>
</gene>
<dbReference type="AlphaFoldDB" id="A0A7W8H931"/>
<reference evidence="4 5" key="1">
    <citation type="submission" date="2020-08" db="EMBL/GenBank/DDBJ databases">
        <title>Genomic Encyclopedia of Type Strains, Phase IV (KMG-IV): sequencing the most valuable type-strain genomes for metagenomic binning, comparative biology and taxonomic classification.</title>
        <authorList>
            <person name="Goeker M."/>
        </authorList>
    </citation>
    <scope>NUCLEOTIDE SEQUENCE [LARGE SCALE GENOMIC DNA]</scope>
    <source>
        <strain evidence="4 5">DSM 106146</strain>
    </source>
</reference>
<keyword evidence="5" id="KW-1185">Reference proteome</keyword>
<dbReference type="RefSeq" id="WP_183772565.1">
    <property type="nucleotide sequence ID" value="NZ_JACHFW010000003.1"/>
</dbReference>
<dbReference type="Gene3D" id="3.50.50.60">
    <property type="entry name" value="FAD/NAD(P)-binding domain"/>
    <property type="match status" value="1"/>
</dbReference>
<protein>
    <submittedName>
        <fullName evidence="4">Succinate dehydrogenase/fumarate reductase flavoprotein subunit</fullName>
    </submittedName>
</protein>
<dbReference type="InterPro" id="IPR036188">
    <property type="entry name" value="FAD/NAD-bd_sf"/>
</dbReference>
<evidence type="ECO:0000313" key="4">
    <source>
        <dbReference type="EMBL" id="MBB5264149.1"/>
    </source>
</evidence>
<keyword evidence="1" id="KW-0285">Flavoprotein</keyword>
<dbReference type="Proteomes" id="UP000543642">
    <property type="component" value="Unassembled WGS sequence"/>
</dbReference>
<proteinExistence type="predicted"/>
<evidence type="ECO:0000256" key="1">
    <source>
        <dbReference type="ARBA" id="ARBA00022630"/>
    </source>
</evidence>
<evidence type="ECO:0000256" key="2">
    <source>
        <dbReference type="ARBA" id="ARBA00023002"/>
    </source>
</evidence>
<dbReference type="EMBL" id="JACHFW010000003">
    <property type="protein sequence ID" value="MBB5264149.1"/>
    <property type="molecule type" value="Genomic_DNA"/>
</dbReference>
<evidence type="ECO:0000259" key="3">
    <source>
        <dbReference type="Pfam" id="PF00890"/>
    </source>
</evidence>
<keyword evidence="2" id="KW-0560">Oxidoreductase</keyword>
<feature type="domain" description="FAD-dependent oxidoreductase 2 FAD-binding" evidence="3">
    <location>
        <begin position="14"/>
        <end position="102"/>
    </location>
</feature>
<name>A0A7W8H931_9FIRM</name>
<dbReference type="SUPFAM" id="SSF51905">
    <property type="entry name" value="FAD/NAD(P)-binding domain"/>
    <property type="match status" value="1"/>
</dbReference>